<gene>
    <name evidence="7 8" type="primary">atpH</name>
    <name evidence="8" type="ORF">PM10SUCC1_18910</name>
</gene>
<evidence type="ECO:0000256" key="2">
    <source>
        <dbReference type="ARBA" id="ARBA00022448"/>
    </source>
</evidence>
<evidence type="ECO:0000256" key="6">
    <source>
        <dbReference type="ARBA" id="ARBA00023310"/>
    </source>
</evidence>
<dbReference type="InterPro" id="IPR020781">
    <property type="entry name" value="ATPase_OSCP/d_CS"/>
</dbReference>
<evidence type="ECO:0000256" key="4">
    <source>
        <dbReference type="ARBA" id="ARBA00023065"/>
    </source>
</evidence>
<dbReference type="GO" id="GO:0046933">
    <property type="term" value="F:proton-transporting ATP synthase activity, rotational mechanism"/>
    <property type="evidence" value="ECO:0007669"/>
    <property type="project" value="UniProtKB-UniRule"/>
</dbReference>
<dbReference type="InterPro" id="IPR000711">
    <property type="entry name" value="ATPase_OSCP/dsu"/>
</dbReference>
<evidence type="ECO:0000313" key="9">
    <source>
        <dbReference type="Proteomes" id="UP001144471"/>
    </source>
</evidence>
<sequence length="174" mass="19988">MMDAQIGRRYAEAIYEIAEKSDKVKDLHGDLNSVMELYMEDKEFKNLVDHPLVKNEEKKEFLTKVLADMEEFSMDILFYLVDKGRLSNIRGIVAEFLKIYYEKNQMVDVQATFALEPTEEQKAKLIAKLEKKTGKKVNLEVKIDKNIIAGGIIKIGDEIIDGSIRRQLDTIAKS</sequence>
<comment type="function">
    <text evidence="7">This protein is part of the stalk that links CF(0) to CF(1). It either transmits conformational changes from CF(0) to CF(1) or is implicated in proton conduction.</text>
</comment>
<comment type="caution">
    <text evidence="8">The sequence shown here is derived from an EMBL/GenBank/DDBJ whole genome shotgun (WGS) entry which is preliminary data.</text>
</comment>
<keyword evidence="9" id="KW-1185">Reference proteome</keyword>
<keyword evidence="7" id="KW-1003">Cell membrane</keyword>
<organism evidence="8 9">
    <name type="scientific">Propionigenium maris DSM 9537</name>
    <dbReference type="NCBI Taxonomy" id="1123000"/>
    <lineage>
        <taxon>Bacteria</taxon>
        <taxon>Fusobacteriati</taxon>
        <taxon>Fusobacteriota</taxon>
        <taxon>Fusobacteriia</taxon>
        <taxon>Fusobacteriales</taxon>
        <taxon>Fusobacteriaceae</taxon>
        <taxon>Propionigenium</taxon>
    </lineage>
</organism>
<dbReference type="AlphaFoldDB" id="A0A9W6GLE1"/>
<keyword evidence="7" id="KW-0139">CF(1)</keyword>
<evidence type="ECO:0000256" key="1">
    <source>
        <dbReference type="ARBA" id="ARBA00004370"/>
    </source>
</evidence>
<dbReference type="NCBIfam" id="TIGR01145">
    <property type="entry name" value="ATP_synt_delta"/>
    <property type="match status" value="1"/>
</dbReference>
<keyword evidence="2 7" id="KW-0813">Transport</keyword>
<dbReference type="HAMAP" id="MF_01416">
    <property type="entry name" value="ATP_synth_delta_bact"/>
    <property type="match status" value="1"/>
</dbReference>
<name>A0A9W6GLE1_9FUSO</name>
<dbReference type="GO" id="GO:0045259">
    <property type="term" value="C:proton-transporting ATP synthase complex"/>
    <property type="evidence" value="ECO:0007669"/>
    <property type="project" value="UniProtKB-KW"/>
</dbReference>
<dbReference type="InterPro" id="IPR026015">
    <property type="entry name" value="ATP_synth_OSCP/delta_N_sf"/>
</dbReference>
<dbReference type="PROSITE" id="PS00389">
    <property type="entry name" value="ATPASE_DELTA"/>
    <property type="match status" value="1"/>
</dbReference>
<dbReference type="PANTHER" id="PTHR11910">
    <property type="entry name" value="ATP SYNTHASE DELTA CHAIN"/>
    <property type="match status" value="1"/>
</dbReference>
<keyword evidence="4 7" id="KW-0406">Ion transport</keyword>
<dbReference type="PRINTS" id="PR00125">
    <property type="entry name" value="ATPASEDELTA"/>
</dbReference>
<comment type="similarity">
    <text evidence="7">Belongs to the ATPase delta chain family.</text>
</comment>
<comment type="function">
    <text evidence="7">F(1)F(0) ATP synthase produces ATP from ADP in the presence of a proton or sodium gradient. F-type ATPases consist of two structural domains, F(1) containing the extramembraneous catalytic core and F(0) containing the membrane proton channel, linked together by a central stalk and a peripheral stalk. During catalysis, ATP synthesis in the catalytic domain of F(1) is coupled via a rotary mechanism of the central stalk subunits to proton translocation.</text>
</comment>
<keyword evidence="6 7" id="KW-0066">ATP synthesis</keyword>
<dbReference type="Proteomes" id="UP001144471">
    <property type="component" value="Unassembled WGS sequence"/>
</dbReference>
<dbReference type="GO" id="GO:0005886">
    <property type="term" value="C:plasma membrane"/>
    <property type="evidence" value="ECO:0007669"/>
    <property type="project" value="UniProtKB-SubCell"/>
</dbReference>
<dbReference type="Pfam" id="PF00213">
    <property type="entry name" value="OSCP"/>
    <property type="match status" value="1"/>
</dbReference>
<comment type="subcellular location">
    <subcellularLocation>
        <location evidence="7">Cell membrane</location>
        <topology evidence="7">Peripheral membrane protein</topology>
    </subcellularLocation>
    <subcellularLocation>
        <location evidence="1">Membrane</location>
    </subcellularLocation>
</comment>
<evidence type="ECO:0000256" key="5">
    <source>
        <dbReference type="ARBA" id="ARBA00023136"/>
    </source>
</evidence>
<keyword evidence="3 7" id="KW-0375">Hydrogen ion transport</keyword>
<reference evidence="8" key="1">
    <citation type="submission" date="2022-12" db="EMBL/GenBank/DDBJ databases">
        <title>Reference genome sequencing for broad-spectrum identification of bacterial and archaeal isolates by mass spectrometry.</title>
        <authorList>
            <person name="Sekiguchi Y."/>
            <person name="Tourlousse D.M."/>
        </authorList>
    </citation>
    <scope>NUCLEOTIDE SEQUENCE</scope>
    <source>
        <strain evidence="8">10succ1</strain>
    </source>
</reference>
<evidence type="ECO:0000256" key="3">
    <source>
        <dbReference type="ARBA" id="ARBA00022781"/>
    </source>
</evidence>
<keyword evidence="5 7" id="KW-0472">Membrane</keyword>
<evidence type="ECO:0000313" key="8">
    <source>
        <dbReference type="EMBL" id="GLI56377.1"/>
    </source>
</evidence>
<dbReference type="SUPFAM" id="SSF47928">
    <property type="entry name" value="N-terminal domain of the delta subunit of the F1F0-ATP synthase"/>
    <property type="match status" value="1"/>
</dbReference>
<dbReference type="Gene3D" id="1.10.520.20">
    <property type="entry name" value="N-terminal domain of the delta subunit of the F1F0-ATP synthase"/>
    <property type="match status" value="1"/>
</dbReference>
<dbReference type="EMBL" id="BSDY01000008">
    <property type="protein sequence ID" value="GLI56377.1"/>
    <property type="molecule type" value="Genomic_DNA"/>
</dbReference>
<proteinExistence type="inferred from homology"/>
<dbReference type="RefSeq" id="WP_281835505.1">
    <property type="nucleotide sequence ID" value="NZ_BSDY01000008.1"/>
</dbReference>
<protein>
    <recommendedName>
        <fullName evidence="7">ATP synthase subunit delta</fullName>
    </recommendedName>
    <alternativeName>
        <fullName evidence="7">ATP synthase F(1) sector subunit delta</fullName>
    </alternativeName>
    <alternativeName>
        <fullName evidence="7">F-type ATPase subunit delta</fullName>
        <shortName evidence="7">F-ATPase subunit delta</shortName>
    </alternativeName>
</protein>
<accession>A0A9W6GLE1</accession>
<evidence type="ECO:0000256" key="7">
    <source>
        <dbReference type="HAMAP-Rule" id="MF_01416"/>
    </source>
</evidence>